<sequence>MSSSTLIVTFIRHGESTDNLRSVWAGWQDAPLSNHGMNQARALGEYFKDTSFSAIHASDLKRAHSTAQALYDGQPDPKPPFIVSQLLREQHFGIAEGQPWTFVRDPKLSLKEHYAAGRFPVLDDEDEGFPDGESVLELAARARRALAEAVMPHVWHAAREGRKGVHVAVVSHGLCISQLVAELLKKSAVPFPEGDHRGLANTAWTRLTVDVKGSVKDKPLEFPDNDLPPLEVRVTDVDRHSHTDKIKRQKGGIGSAAYDPSQQDIRAFFGGKVEAQPVPESNARDAVVDDIPA</sequence>
<comment type="caution">
    <text evidence="1">The sequence shown here is derived from an EMBL/GenBank/DDBJ whole genome shotgun (WGS) entry which is preliminary data.</text>
</comment>
<evidence type="ECO:0000313" key="2">
    <source>
        <dbReference type="Proteomes" id="UP000814033"/>
    </source>
</evidence>
<evidence type="ECO:0000313" key="1">
    <source>
        <dbReference type="EMBL" id="KAI0043447.1"/>
    </source>
</evidence>
<reference evidence="1" key="2">
    <citation type="journal article" date="2022" name="New Phytol.">
        <title>Evolutionary transition to the ectomycorrhizal habit in the genomes of a hyperdiverse lineage of mushroom-forming fungi.</title>
        <authorList>
            <person name="Looney B."/>
            <person name="Miyauchi S."/>
            <person name="Morin E."/>
            <person name="Drula E."/>
            <person name="Courty P.E."/>
            <person name="Kohler A."/>
            <person name="Kuo A."/>
            <person name="LaButti K."/>
            <person name="Pangilinan J."/>
            <person name="Lipzen A."/>
            <person name="Riley R."/>
            <person name="Andreopoulos W."/>
            <person name="He G."/>
            <person name="Johnson J."/>
            <person name="Nolan M."/>
            <person name="Tritt A."/>
            <person name="Barry K.W."/>
            <person name="Grigoriev I.V."/>
            <person name="Nagy L.G."/>
            <person name="Hibbett D."/>
            <person name="Henrissat B."/>
            <person name="Matheny P.B."/>
            <person name="Labbe J."/>
            <person name="Martin F.M."/>
        </authorList>
    </citation>
    <scope>NUCLEOTIDE SEQUENCE</scope>
    <source>
        <strain evidence="1">FP105234-sp</strain>
    </source>
</reference>
<gene>
    <name evidence="1" type="ORF">FA95DRAFT_1681906</name>
</gene>
<dbReference type="EMBL" id="MU276018">
    <property type="protein sequence ID" value="KAI0043447.1"/>
    <property type="molecule type" value="Genomic_DNA"/>
</dbReference>
<accession>A0ACB8RI67</accession>
<organism evidence="1 2">
    <name type="scientific">Auriscalpium vulgare</name>
    <dbReference type="NCBI Taxonomy" id="40419"/>
    <lineage>
        <taxon>Eukaryota</taxon>
        <taxon>Fungi</taxon>
        <taxon>Dikarya</taxon>
        <taxon>Basidiomycota</taxon>
        <taxon>Agaricomycotina</taxon>
        <taxon>Agaricomycetes</taxon>
        <taxon>Russulales</taxon>
        <taxon>Auriscalpiaceae</taxon>
        <taxon>Auriscalpium</taxon>
    </lineage>
</organism>
<name>A0ACB8RI67_9AGAM</name>
<reference evidence="1" key="1">
    <citation type="submission" date="2021-02" db="EMBL/GenBank/DDBJ databases">
        <authorList>
            <consortium name="DOE Joint Genome Institute"/>
            <person name="Ahrendt S."/>
            <person name="Looney B.P."/>
            <person name="Miyauchi S."/>
            <person name="Morin E."/>
            <person name="Drula E."/>
            <person name="Courty P.E."/>
            <person name="Chicoki N."/>
            <person name="Fauchery L."/>
            <person name="Kohler A."/>
            <person name="Kuo A."/>
            <person name="Labutti K."/>
            <person name="Pangilinan J."/>
            <person name="Lipzen A."/>
            <person name="Riley R."/>
            <person name="Andreopoulos W."/>
            <person name="He G."/>
            <person name="Johnson J."/>
            <person name="Barry K.W."/>
            <person name="Grigoriev I.V."/>
            <person name="Nagy L."/>
            <person name="Hibbett D."/>
            <person name="Henrissat B."/>
            <person name="Matheny P.B."/>
            <person name="Labbe J."/>
            <person name="Martin F."/>
        </authorList>
    </citation>
    <scope>NUCLEOTIDE SEQUENCE</scope>
    <source>
        <strain evidence="1">FP105234-sp</strain>
    </source>
</reference>
<protein>
    <submittedName>
        <fullName evidence="1">Phosphoglycerate mutase-like protein</fullName>
    </submittedName>
</protein>
<proteinExistence type="predicted"/>
<dbReference type="Proteomes" id="UP000814033">
    <property type="component" value="Unassembled WGS sequence"/>
</dbReference>
<keyword evidence="2" id="KW-1185">Reference proteome</keyword>